<feature type="active site" evidence="7">
    <location>
        <position position="78"/>
    </location>
</feature>
<keyword evidence="10" id="KW-0732">Signal</keyword>
<dbReference type="EMBL" id="CAJNOM010000095">
    <property type="protein sequence ID" value="CAF1036310.1"/>
    <property type="molecule type" value="Genomic_DNA"/>
</dbReference>
<evidence type="ECO:0000256" key="6">
    <source>
        <dbReference type="ARBA" id="ARBA00023180"/>
    </source>
</evidence>
<evidence type="ECO:0000256" key="10">
    <source>
        <dbReference type="SAM" id="SignalP"/>
    </source>
</evidence>
<keyword evidence="6" id="KW-0325">Glycoprotein</keyword>
<name>A0A814JE13_9BILA</name>
<dbReference type="InterPro" id="IPR001461">
    <property type="entry name" value="Aspartic_peptidase_A1"/>
</dbReference>
<dbReference type="PRINTS" id="PR00792">
    <property type="entry name" value="PEPSIN"/>
</dbReference>
<dbReference type="Pfam" id="PF00026">
    <property type="entry name" value="Asp"/>
    <property type="match status" value="1"/>
</dbReference>
<keyword evidence="2 9" id="KW-0645">Protease</keyword>
<dbReference type="GO" id="GO:0005764">
    <property type="term" value="C:lysosome"/>
    <property type="evidence" value="ECO:0007669"/>
    <property type="project" value="TreeGrafter"/>
</dbReference>
<dbReference type="PANTHER" id="PTHR47966">
    <property type="entry name" value="BETA-SITE APP-CLEAVING ENZYME, ISOFORM A-RELATED"/>
    <property type="match status" value="1"/>
</dbReference>
<feature type="signal peptide" evidence="10">
    <location>
        <begin position="1"/>
        <end position="21"/>
    </location>
</feature>
<feature type="active site" evidence="7">
    <location>
        <position position="260"/>
    </location>
</feature>
<sequence length="507" mass="53866">MLQLLVQSFLLIISINVFVDSDLVKMSCQRVSVSDKNALGASGRSTPVYEPLINEMNSYWIGSISIGTPAQTFTVDFDTGSSDLWIPSIRCLSSCGNRSRYNANTSSTYRANGASFHIGYGDGSSTNGRFDNDTVTIAGLSVTNQVFAEALNMSGFDGLVMDGLLGLGYQSITSGGEAPVFYNMYKQNLIPQPIFSFYFNPDSSVVPGGELILGGVDTTKYTGSVTYVNVTVQGYWQFQANSITIGSTVICSSSCNAIADTGTTLILGPTSQINALNAALGATYDPNTGWFAVNCSSRTQQGFPNVTFTIGGQAFTLSAIQYFLIWNTGQYYICYSVFNYSDLTIWILGDYFLSRFYSIYNMGTNQVGFATSTSYNYTQAISSQTFQSTTTVATTSTTTKIISTTAAPTTTVTTAGTTTIKINSTTTAASTTVTTAGTTTKINSTTAAVTTSTTNKIITTTAAVTTGTTSKSTASTSTVTSAASDVIGRGISLIILFNMMILFVMQS</sequence>
<feature type="disulfide bond" evidence="8">
    <location>
        <begin position="91"/>
        <end position="95"/>
    </location>
</feature>
<keyword evidence="3 9" id="KW-0064">Aspartyl protease</keyword>
<dbReference type="AlphaFoldDB" id="A0A814JE13"/>
<evidence type="ECO:0000313" key="12">
    <source>
        <dbReference type="EMBL" id="CAF1036310.1"/>
    </source>
</evidence>
<dbReference type="PROSITE" id="PS00141">
    <property type="entry name" value="ASP_PROTEASE"/>
    <property type="match status" value="2"/>
</dbReference>
<keyword evidence="13" id="KW-1185">Reference proteome</keyword>
<dbReference type="OrthoDB" id="5839471at2759"/>
<proteinExistence type="inferred from homology"/>
<dbReference type="InterPro" id="IPR033121">
    <property type="entry name" value="PEPTIDASE_A1"/>
</dbReference>
<gene>
    <name evidence="12" type="ORF">QVE165_LOCUS16825</name>
</gene>
<dbReference type="SUPFAM" id="SSF50630">
    <property type="entry name" value="Acid proteases"/>
    <property type="match status" value="1"/>
</dbReference>
<feature type="chain" id="PRO_5032977623" description="Peptidase A1 domain-containing protein" evidence="10">
    <location>
        <begin position="22"/>
        <end position="507"/>
    </location>
</feature>
<evidence type="ECO:0000256" key="8">
    <source>
        <dbReference type="PIRSR" id="PIRSR601461-2"/>
    </source>
</evidence>
<dbReference type="InterPro" id="IPR001969">
    <property type="entry name" value="Aspartic_peptidase_AS"/>
</dbReference>
<dbReference type="FunFam" id="2.40.70.10:FF:000002">
    <property type="entry name" value="Vacuolar aspartic proteinase"/>
    <property type="match status" value="1"/>
</dbReference>
<feature type="disulfide bond" evidence="8">
    <location>
        <begin position="251"/>
        <end position="255"/>
    </location>
</feature>
<evidence type="ECO:0000313" key="13">
    <source>
        <dbReference type="Proteomes" id="UP000663832"/>
    </source>
</evidence>
<evidence type="ECO:0000256" key="3">
    <source>
        <dbReference type="ARBA" id="ARBA00022750"/>
    </source>
</evidence>
<evidence type="ECO:0000256" key="1">
    <source>
        <dbReference type="ARBA" id="ARBA00007447"/>
    </source>
</evidence>
<dbReference type="InterPro" id="IPR021109">
    <property type="entry name" value="Peptidase_aspartic_dom_sf"/>
</dbReference>
<evidence type="ECO:0000256" key="7">
    <source>
        <dbReference type="PIRSR" id="PIRSR601461-1"/>
    </source>
</evidence>
<accession>A0A814JE13</accession>
<evidence type="ECO:0000256" key="4">
    <source>
        <dbReference type="ARBA" id="ARBA00022801"/>
    </source>
</evidence>
<comment type="similarity">
    <text evidence="1 9">Belongs to the peptidase A1 family.</text>
</comment>
<comment type="caution">
    <text evidence="12">The sequence shown here is derived from an EMBL/GenBank/DDBJ whole genome shotgun (WGS) entry which is preliminary data.</text>
</comment>
<dbReference type="PROSITE" id="PS51767">
    <property type="entry name" value="PEPTIDASE_A1"/>
    <property type="match status" value="1"/>
</dbReference>
<evidence type="ECO:0000259" key="11">
    <source>
        <dbReference type="PROSITE" id="PS51767"/>
    </source>
</evidence>
<evidence type="ECO:0000256" key="5">
    <source>
        <dbReference type="ARBA" id="ARBA00023157"/>
    </source>
</evidence>
<dbReference type="FunFam" id="2.40.70.10:FF:000008">
    <property type="entry name" value="Cathepsin D"/>
    <property type="match status" value="1"/>
</dbReference>
<dbReference type="PANTHER" id="PTHR47966:SF51">
    <property type="entry name" value="BETA-SITE APP-CLEAVING ENZYME, ISOFORM A-RELATED"/>
    <property type="match status" value="1"/>
</dbReference>
<dbReference type="Proteomes" id="UP000663832">
    <property type="component" value="Unassembled WGS sequence"/>
</dbReference>
<keyword evidence="5 8" id="KW-1015">Disulfide bond</keyword>
<evidence type="ECO:0000256" key="2">
    <source>
        <dbReference type="ARBA" id="ARBA00022670"/>
    </source>
</evidence>
<keyword evidence="4 9" id="KW-0378">Hydrolase</keyword>
<feature type="domain" description="Peptidase A1" evidence="11">
    <location>
        <begin position="60"/>
        <end position="370"/>
    </location>
</feature>
<organism evidence="12 13">
    <name type="scientific">Adineta steineri</name>
    <dbReference type="NCBI Taxonomy" id="433720"/>
    <lineage>
        <taxon>Eukaryota</taxon>
        <taxon>Metazoa</taxon>
        <taxon>Spiralia</taxon>
        <taxon>Gnathifera</taxon>
        <taxon>Rotifera</taxon>
        <taxon>Eurotatoria</taxon>
        <taxon>Bdelloidea</taxon>
        <taxon>Adinetida</taxon>
        <taxon>Adinetidae</taxon>
        <taxon>Adineta</taxon>
    </lineage>
</organism>
<dbReference type="Gene3D" id="2.40.70.10">
    <property type="entry name" value="Acid Proteases"/>
    <property type="match status" value="2"/>
</dbReference>
<dbReference type="GO" id="GO:0004190">
    <property type="term" value="F:aspartic-type endopeptidase activity"/>
    <property type="evidence" value="ECO:0007669"/>
    <property type="project" value="UniProtKB-KW"/>
</dbReference>
<reference evidence="12" key="1">
    <citation type="submission" date="2021-02" db="EMBL/GenBank/DDBJ databases">
        <authorList>
            <person name="Nowell W R."/>
        </authorList>
    </citation>
    <scope>NUCLEOTIDE SEQUENCE</scope>
</reference>
<dbReference type="GO" id="GO:0006508">
    <property type="term" value="P:proteolysis"/>
    <property type="evidence" value="ECO:0007669"/>
    <property type="project" value="UniProtKB-KW"/>
</dbReference>
<evidence type="ECO:0000256" key="9">
    <source>
        <dbReference type="RuleBase" id="RU000454"/>
    </source>
</evidence>
<protein>
    <recommendedName>
        <fullName evidence="11">Peptidase A1 domain-containing protein</fullName>
    </recommendedName>
</protein>